<dbReference type="EMBL" id="BGZK01001935">
    <property type="protein sequence ID" value="GBP88457.1"/>
    <property type="molecule type" value="Genomic_DNA"/>
</dbReference>
<dbReference type="Proteomes" id="UP000299102">
    <property type="component" value="Unassembled WGS sequence"/>
</dbReference>
<sequence length="74" mass="8322">MPAPPSFLYLPFAFHPNPDRALGFNLDTTLNLDLVPIMRLIPGEALNVGLSWTDTGQSPREIMPHFRSGLRDQF</sequence>
<dbReference type="AlphaFoldDB" id="A0A4C1ZPA4"/>
<protein>
    <submittedName>
        <fullName evidence="1">Uncharacterized protein</fullName>
    </submittedName>
</protein>
<evidence type="ECO:0000313" key="2">
    <source>
        <dbReference type="Proteomes" id="UP000299102"/>
    </source>
</evidence>
<gene>
    <name evidence="1" type="ORF">EVAR_68227_1</name>
</gene>
<comment type="caution">
    <text evidence="1">The sequence shown here is derived from an EMBL/GenBank/DDBJ whole genome shotgun (WGS) entry which is preliminary data.</text>
</comment>
<name>A0A4C1ZPA4_EUMVA</name>
<keyword evidence="2" id="KW-1185">Reference proteome</keyword>
<reference evidence="1 2" key="1">
    <citation type="journal article" date="2019" name="Commun. Biol.">
        <title>The bagworm genome reveals a unique fibroin gene that provides high tensile strength.</title>
        <authorList>
            <person name="Kono N."/>
            <person name="Nakamura H."/>
            <person name="Ohtoshi R."/>
            <person name="Tomita M."/>
            <person name="Numata K."/>
            <person name="Arakawa K."/>
        </authorList>
    </citation>
    <scope>NUCLEOTIDE SEQUENCE [LARGE SCALE GENOMIC DNA]</scope>
</reference>
<organism evidence="1 2">
    <name type="scientific">Eumeta variegata</name>
    <name type="common">Bagworm moth</name>
    <name type="synonym">Eumeta japonica</name>
    <dbReference type="NCBI Taxonomy" id="151549"/>
    <lineage>
        <taxon>Eukaryota</taxon>
        <taxon>Metazoa</taxon>
        <taxon>Ecdysozoa</taxon>
        <taxon>Arthropoda</taxon>
        <taxon>Hexapoda</taxon>
        <taxon>Insecta</taxon>
        <taxon>Pterygota</taxon>
        <taxon>Neoptera</taxon>
        <taxon>Endopterygota</taxon>
        <taxon>Lepidoptera</taxon>
        <taxon>Glossata</taxon>
        <taxon>Ditrysia</taxon>
        <taxon>Tineoidea</taxon>
        <taxon>Psychidae</taxon>
        <taxon>Oiketicinae</taxon>
        <taxon>Eumeta</taxon>
    </lineage>
</organism>
<proteinExistence type="predicted"/>
<accession>A0A4C1ZPA4</accession>
<evidence type="ECO:0000313" key="1">
    <source>
        <dbReference type="EMBL" id="GBP88457.1"/>
    </source>
</evidence>